<organism evidence="1 2">
    <name type="scientific">Fusarium gaditjirri</name>
    <dbReference type="NCBI Taxonomy" id="282569"/>
    <lineage>
        <taxon>Eukaryota</taxon>
        <taxon>Fungi</taxon>
        <taxon>Dikarya</taxon>
        <taxon>Ascomycota</taxon>
        <taxon>Pezizomycotina</taxon>
        <taxon>Sordariomycetes</taxon>
        <taxon>Hypocreomycetidae</taxon>
        <taxon>Hypocreales</taxon>
        <taxon>Nectriaceae</taxon>
        <taxon>Fusarium</taxon>
        <taxon>Fusarium nisikadoi species complex</taxon>
    </lineage>
</organism>
<reference evidence="1" key="1">
    <citation type="journal article" date="2020" name="BMC Genomics">
        <title>Correction to: Identification and distribution of gene clusters required for synthesis of sphingolipid metabolism inhibitors in diverse species of the filamentous fungus Fusarium.</title>
        <authorList>
            <person name="Kim H.S."/>
            <person name="Lohmar J.M."/>
            <person name="Busman M."/>
            <person name="Brown D.W."/>
            <person name="Naumann T.A."/>
            <person name="Divon H.H."/>
            <person name="Lysoe E."/>
            <person name="Uhlig S."/>
            <person name="Proctor R.H."/>
        </authorList>
    </citation>
    <scope>NUCLEOTIDE SEQUENCE</scope>
    <source>
        <strain evidence="1">NRRL 45417</strain>
    </source>
</reference>
<dbReference type="AlphaFoldDB" id="A0A8H4WVT6"/>
<evidence type="ECO:0000313" key="2">
    <source>
        <dbReference type="Proteomes" id="UP000604273"/>
    </source>
</evidence>
<gene>
    <name evidence="1" type="ORF">FGADI_7288</name>
</gene>
<reference evidence="1" key="2">
    <citation type="submission" date="2020-05" db="EMBL/GenBank/DDBJ databases">
        <authorList>
            <person name="Kim H.-S."/>
            <person name="Proctor R.H."/>
            <person name="Brown D.W."/>
        </authorList>
    </citation>
    <scope>NUCLEOTIDE SEQUENCE</scope>
    <source>
        <strain evidence="1">NRRL 45417</strain>
    </source>
</reference>
<name>A0A8H4WVT6_9HYPO</name>
<keyword evidence="2" id="KW-1185">Reference proteome</keyword>
<comment type="caution">
    <text evidence="1">The sequence shown here is derived from an EMBL/GenBank/DDBJ whole genome shotgun (WGS) entry which is preliminary data.</text>
</comment>
<accession>A0A8H4WVT6</accession>
<dbReference type="Proteomes" id="UP000604273">
    <property type="component" value="Unassembled WGS sequence"/>
</dbReference>
<protein>
    <submittedName>
        <fullName evidence="1">Uncharacterized protein</fullName>
    </submittedName>
</protein>
<evidence type="ECO:0000313" key="1">
    <source>
        <dbReference type="EMBL" id="KAF4951694.1"/>
    </source>
</evidence>
<sequence>MRSNKSQPLPGAGPGVVVVPLLVLQDHRGIHATRWQGRVLRRYQMRQVMMGVGLFTHDTSLPVGQTAPDRKFPGALALPSDRDEARRYARACRSSQPGTFWAIQRARDAVMDVS</sequence>
<dbReference type="EMBL" id="JABFAI010000171">
    <property type="protein sequence ID" value="KAF4951694.1"/>
    <property type="molecule type" value="Genomic_DNA"/>
</dbReference>
<proteinExistence type="predicted"/>
<dbReference type="OrthoDB" id="10304304at2759"/>